<dbReference type="Proteomes" id="UP000462760">
    <property type="component" value="Unassembled WGS sequence"/>
</dbReference>
<dbReference type="NCBIfam" id="TIGR02889">
    <property type="entry name" value="spore_YpeB"/>
    <property type="match status" value="1"/>
</dbReference>
<accession>A0A844FIS1</accession>
<organism evidence="3 4">
    <name type="scientific">Anaerosalibacter bizertensis</name>
    <dbReference type="NCBI Taxonomy" id="932217"/>
    <lineage>
        <taxon>Bacteria</taxon>
        <taxon>Bacillati</taxon>
        <taxon>Bacillota</taxon>
        <taxon>Tissierellia</taxon>
        <taxon>Tissierellales</taxon>
        <taxon>Sporanaerobacteraceae</taxon>
        <taxon>Anaerosalibacter</taxon>
    </lineage>
</organism>
<dbReference type="AlphaFoldDB" id="A0A844FIS1"/>
<dbReference type="InterPro" id="IPR014239">
    <property type="entry name" value="YpeB_PepSY1-2"/>
</dbReference>
<dbReference type="GO" id="GO:0009847">
    <property type="term" value="P:spore germination"/>
    <property type="evidence" value="ECO:0007669"/>
    <property type="project" value="InterPro"/>
</dbReference>
<dbReference type="Pfam" id="PF14620">
    <property type="entry name" value="YPEB_PepSY1-2"/>
    <property type="match status" value="1"/>
</dbReference>
<feature type="domain" description="Sporulation protein YpeB N-terminal" evidence="2">
    <location>
        <begin position="32"/>
        <end position="163"/>
    </location>
</feature>
<feature type="domain" description="Sporulation protein YpeB PepSY1 and PepSY2" evidence="1">
    <location>
        <begin position="186"/>
        <end position="380"/>
    </location>
</feature>
<evidence type="ECO:0000259" key="2">
    <source>
        <dbReference type="Pfam" id="PF20769"/>
    </source>
</evidence>
<gene>
    <name evidence="3" type="primary">ypeB</name>
    <name evidence="3" type="ORF">FYJ27_09370</name>
</gene>
<comment type="caution">
    <text evidence="3">The sequence shown here is derived from an EMBL/GenBank/DDBJ whole genome shotgun (WGS) entry which is preliminary data.</text>
</comment>
<evidence type="ECO:0000259" key="1">
    <source>
        <dbReference type="Pfam" id="PF14620"/>
    </source>
</evidence>
<dbReference type="Pfam" id="PF20769">
    <property type="entry name" value="YPEB_N"/>
    <property type="match status" value="1"/>
</dbReference>
<sequence length="456" mass="51979">MLVDNRRWIIPTVLSLVLVVALVWGYNQFNTKNDYETALTNHYQRLFYDTKKHVENVQVSLSKALVSDSKEQNVLLLSQVMNEAYFAQDKLSQMPVTHADIAKTQKFLTQVADYSYSLIQDHLDGKELTNKQRETLFNLQGNTSNFNKELSALHDKILEGDFNASRTSAKERNKLQQVNKEMLQTRLVSFEKQMGKSPELIYDGPFSDQRLNKKPVGLGNKKVTKDEAKRIAKQFVGDKKVDEITSFEEGKDISKVAIPSHTFNVLPKNTSKDMAIYMGVSKQGGNVVWMVNPRRVSKNNLSMKQAEQEALKFLKEKGFTNMEPNYSLKYDGVAVFNFAYKEGNVTVYPDLIKLKVALDNGEIIGFDSAAYLMNHKKRNIQKPNITPEKARESVKIDFDIDSTRLAMIPKGSKEILCYEFKGKYKGSDFIIYINALNGKEEDILQIIKSENGTLTF</sequence>
<protein>
    <submittedName>
        <fullName evidence="3">Germination protein YpeB</fullName>
    </submittedName>
</protein>
<dbReference type="EMBL" id="VULR01000013">
    <property type="protein sequence ID" value="MSS43934.1"/>
    <property type="molecule type" value="Genomic_DNA"/>
</dbReference>
<reference evidence="3 4" key="1">
    <citation type="submission" date="2019-08" db="EMBL/GenBank/DDBJ databases">
        <title>In-depth cultivation of the pig gut microbiome towards novel bacterial diversity and tailored functional studies.</title>
        <authorList>
            <person name="Wylensek D."/>
            <person name="Hitch T.C.A."/>
            <person name="Clavel T."/>
        </authorList>
    </citation>
    <scope>NUCLEOTIDE SEQUENCE [LARGE SCALE GENOMIC DNA]</scope>
    <source>
        <strain evidence="3 4">Med78-601-WT-4W-RMD-3</strain>
    </source>
</reference>
<evidence type="ECO:0000313" key="4">
    <source>
        <dbReference type="Proteomes" id="UP000462760"/>
    </source>
</evidence>
<dbReference type="InterPro" id="IPR048402">
    <property type="entry name" value="YpeB_N"/>
</dbReference>
<name>A0A844FIS1_9FIRM</name>
<proteinExistence type="predicted"/>
<evidence type="ECO:0000313" key="3">
    <source>
        <dbReference type="EMBL" id="MSS43934.1"/>
    </source>
</evidence>